<dbReference type="GO" id="GO:0004582">
    <property type="term" value="F:dolichyl-phosphate beta-D-mannosyltransferase activity"/>
    <property type="evidence" value="ECO:0007669"/>
    <property type="project" value="InterPro"/>
</dbReference>
<sequence length="243" mass="27570">MERDIYSKLIAIVPTYNERQTIGLLVRAFFDVLPSASMLVVDDNSPDKTTEEVASLKNEFPRLDFLLRTSDRGFGRSYRDALIKLVGDDRYDTVVMMDADFSHDPKYIPGMFDKLSQCKCKVVTGSRYVSGGGAEGWGWKRVLLSHLASFYLRLILGVPVRDVTSGFFVFNKSVLASIDLVSLHSMGTAILVELKYKLFKAGHKIYEYPIVVVDRTQGQSKISKKLIWESLKLPLKLRFSRLK</sequence>
<evidence type="ECO:0000256" key="3">
    <source>
        <dbReference type="ARBA" id="ARBA00022679"/>
    </source>
</evidence>
<name>A0A1F8EXR9_9BACT</name>
<reference evidence="5 6" key="1">
    <citation type="journal article" date="2016" name="Nat. Commun.">
        <title>Thousands of microbial genomes shed light on interconnected biogeochemical processes in an aquifer system.</title>
        <authorList>
            <person name="Anantharaman K."/>
            <person name="Brown C.T."/>
            <person name="Hug L.A."/>
            <person name="Sharon I."/>
            <person name="Castelle C.J."/>
            <person name="Probst A.J."/>
            <person name="Thomas B.C."/>
            <person name="Singh A."/>
            <person name="Wilkins M.J."/>
            <person name="Karaoz U."/>
            <person name="Brodie E.L."/>
            <person name="Williams K.H."/>
            <person name="Hubbard S.S."/>
            <person name="Banfield J.F."/>
        </authorList>
    </citation>
    <scope>NUCLEOTIDE SEQUENCE [LARGE SCALE GENOMIC DNA]</scope>
</reference>
<comment type="caution">
    <text evidence="5">The sequence shown here is derived from an EMBL/GenBank/DDBJ whole genome shotgun (WGS) entry which is preliminary data.</text>
</comment>
<dbReference type="InterPro" id="IPR039528">
    <property type="entry name" value="DPM1-like"/>
</dbReference>
<gene>
    <name evidence="5" type="ORF">A2831_00595</name>
</gene>
<proteinExistence type="inferred from homology"/>
<organism evidence="5 6">
    <name type="scientific">Candidatus Yanofskybacteria bacterium RIFCSPHIGHO2_01_FULL_44_17</name>
    <dbReference type="NCBI Taxonomy" id="1802668"/>
    <lineage>
        <taxon>Bacteria</taxon>
        <taxon>Candidatus Yanofskyibacteriota</taxon>
    </lineage>
</organism>
<dbReference type="EMBL" id="MGJI01000006">
    <property type="protein sequence ID" value="OGN05665.1"/>
    <property type="molecule type" value="Genomic_DNA"/>
</dbReference>
<dbReference type="GO" id="GO:0009247">
    <property type="term" value="P:glycolipid biosynthetic process"/>
    <property type="evidence" value="ECO:0007669"/>
    <property type="project" value="TreeGrafter"/>
</dbReference>
<dbReference type="Pfam" id="PF00535">
    <property type="entry name" value="Glycos_transf_2"/>
    <property type="match status" value="1"/>
</dbReference>
<dbReference type="InterPro" id="IPR001173">
    <property type="entry name" value="Glyco_trans_2-like"/>
</dbReference>
<evidence type="ECO:0000313" key="6">
    <source>
        <dbReference type="Proteomes" id="UP000177507"/>
    </source>
</evidence>
<evidence type="ECO:0000259" key="4">
    <source>
        <dbReference type="Pfam" id="PF00535"/>
    </source>
</evidence>
<dbReference type="PANTHER" id="PTHR43398">
    <property type="entry name" value="DOLICHOL-PHOSPHATE MANNOSYLTRANSFERASE SUBUNIT 1"/>
    <property type="match status" value="1"/>
</dbReference>
<accession>A0A1F8EXR9</accession>
<dbReference type="SUPFAM" id="SSF53448">
    <property type="entry name" value="Nucleotide-diphospho-sugar transferases"/>
    <property type="match status" value="1"/>
</dbReference>
<dbReference type="STRING" id="1802668.A2831_00595"/>
<feature type="domain" description="Glycosyltransferase 2-like" evidence="4">
    <location>
        <begin position="12"/>
        <end position="176"/>
    </location>
</feature>
<evidence type="ECO:0000256" key="1">
    <source>
        <dbReference type="ARBA" id="ARBA00006739"/>
    </source>
</evidence>
<dbReference type="GO" id="GO:0016020">
    <property type="term" value="C:membrane"/>
    <property type="evidence" value="ECO:0007669"/>
    <property type="project" value="GOC"/>
</dbReference>
<keyword evidence="3" id="KW-0808">Transferase</keyword>
<dbReference type="FunFam" id="3.90.550.10:FF:000122">
    <property type="entry name" value="Dolichol-phosphate mannosyltransferase subunit 1"/>
    <property type="match status" value="1"/>
</dbReference>
<dbReference type="Gene3D" id="3.90.550.10">
    <property type="entry name" value="Spore Coat Polysaccharide Biosynthesis Protein SpsA, Chain A"/>
    <property type="match status" value="1"/>
</dbReference>
<dbReference type="PANTHER" id="PTHR43398:SF1">
    <property type="entry name" value="DOLICHOL-PHOSPHATE MANNOSYLTRANSFERASE SUBUNIT 1"/>
    <property type="match status" value="1"/>
</dbReference>
<dbReference type="CDD" id="cd06442">
    <property type="entry name" value="DPM1_like"/>
    <property type="match status" value="1"/>
</dbReference>
<evidence type="ECO:0000313" key="5">
    <source>
        <dbReference type="EMBL" id="OGN05665.1"/>
    </source>
</evidence>
<keyword evidence="2" id="KW-0328">Glycosyltransferase</keyword>
<dbReference type="AlphaFoldDB" id="A0A1F8EXR9"/>
<dbReference type="Proteomes" id="UP000177507">
    <property type="component" value="Unassembled WGS sequence"/>
</dbReference>
<evidence type="ECO:0000256" key="2">
    <source>
        <dbReference type="ARBA" id="ARBA00022676"/>
    </source>
</evidence>
<comment type="similarity">
    <text evidence="1">Belongs to the glycosyltransferase 2 family.</text>
</comment>
<protein>
    <recommendedName>
        <fullName evidence="4">Glycosyltransferase 2-like domain-containing protein</fullName>
    </recommendedName>
</protein>
<dbReference type="InterPro" id="IPR029044">
    <property type="entry name" value="Nucleotide-diphossugar_trans"/>
</dbReference>